<proteinExistence type="predicted"/>
<keyword evidence="1" id="KW-0175">Coiled coil</keyword>
<accession>A0A6I9U4M9</accession>
<evidence type="ECO:0000256" key="1">
    <source>
        <dbReference type="SAM" id="Coils"/>
    </source>
</evidence>
<feature type="coiled-coil region" evidence="1">
    <location>
        <begin position="246"/>
        <end position="273"/>
    </location>
</feature>
<dbReference type="Proteomes" id="UP000504604">
    <property type="component" value="Linkage group LG8"/>
</dbReference>
<name>A0A6I9U4M9_SESIN</name>
<evidence type="ECO:0000313" key="3">
    <source>
        <dbReference type="RefSeq" id="XP_011088784.1"/>
    </source>
</evidence>
<dbReference type="AlphaFoldDB" id="A0A6I9U4M9"/>
<dbReference type="PANTHER" id="PTHR33070:SF129">
    <property type="entry name" value="DUF241 DOMAIN PROTEIN"/>
    <property type="match status" value="1"/>
</dbReference>
<dbReference type="GeneID" id="105169929"/>
<dbReference type="InParanoid" id="A0A6I9U4M9"/>
<dbReference type="GO" id="GO:0048367">
    <property type="term" value="P:shoot system development"/>
    <property type="evidence" value="ECO:0007669"/>
    <property type="project" value="InterPro"/>
</dbReference>
<dbReference type="OrthoDB" id="1701699at2759"/>
<dbReference type="PANTHER" id="PTHR33070">
    <property type="entry name" value="OS06G0725500 PROTEIN"/>
    <property type="match status" value="1"/>
</dbReference>
<keyword evidence="2" id="KW-1185">Reference proteome</keyword>
<sequence>MAFSPLRPKALHHGRSLSLPSKLHPAMSQFNENLATMKAAEPTSSSLSSMVTILHGLRNLYCDLPDLLLLPSIQQIISQECQEKWIEQVLDGHIRILDACSTAKDLFSHTKHDVQALLSALRRRDFHGIQSYQTSRRRSKKMTQKSLKNLRSFRSGNGVQCLDKDQETISLVYMLKESESVTFAMLEFLLSYVIGTKEQARQSGWSLVSKLVLSKKVLHQVEETDINEFKKVDSFLQLTQEDDTKVEELMNHLKEMDSSIQTLEEELECLFRQLIKTRVFLLNILNH</sequence>
<dbReference type="KEGG" id="sind:105169929"/>
<dbReference type="InterPro" id="IPR004320">
    <property type="entry name" value="BPS1_pln"/>
</dbReference>
<dbReference type="GO" id="GO:0048364">
    <property type="term" value="P:root development"/>
    <property type="evidence" value="ECO:0007669"/>
    <property type="project" value="InterPro"/>
</dbReference>
<evidence type="ECO:0000313" key="2">
    <source>
        <dbReference type="Proteomes" id="UP000504604"/>
    </source>
</evidence>
<dbReference type="Gramene" id="SIN_1014596.t">
    <property type="protein sequence ID" value="SIN_1014596.t.cds1"/>
    <property type="gene ID" value="SIN_1014596"/>
</dbReference>
<dbReference type="RefSeq" id="XP_011088784.1">
    <property type="nucleotide sequence ID" value="XM_011090482.2"/>
</dbReference>
<protein>
    <submittedName>
        <fullName evidence="3">Uncharacterized protein LOC105169929</fullName>
    </submittedName>
</protein>
<gene>
    <name evidence="3" type="primary">LOC105169929</name>
</gene>
<organism evidence="2 3">
    <name type="scientific">Sesamum indicum</name>
    <name type="common">Oriental sesame</name>
    <name type="synonym">Sesamum orientale</name>
    <dbReference type="NCBI Taxonomy" id="4182"/>
    <lineage>
        <taxon>Eukaryota</taxon>
        <taxon>Viridiplantae</taxon>
        <taxon>Streptophyta</taxon>
        <taxon>Embryophyta</taxon>
        <taxon>Tracheophyta</taxon>
        <taxon>Spermatophyta</taxon>
        <taxon>Magnoliopsida</taxon>
        <taxon>eudicotyledons</taxon>
        <taxon>Gunneridae</taxon>
        <taxon>Pentapetalae</taxon>
        <taxon>asterids</taxon>
        <taxon>lamiids</taxon>
        <taxon>Lamiales</taxon>
        <taxon>Pedaliaceae</taxon>
        <taxon>Sesamum</taxon>
    </lineage>
</organism>
<dbReference type="Pfam" id="PF03087">
    <property type="entry name" value="BPS1"/>
    <property type="match status" value="1"/>
</dbReference>
<reference evidence="3" key="1">
    <citation type="submission" date="2025-08" db="UniProtKB">
        <authorList>
            <consortium name="RefSeq"/>
        </authorList>
    </citation>
    <scope>IDENTIFICATION</scope>
</reference>